<dbReference type="Pfam" id="PF03703">
    <property type="entry name" value="bPH_2"/>
    <property type="match status" value="1"/>
</dbReference>
<evidence type="ECO:0000313" key="3">
    <source>
        <dbReference type="EMBL" id="GAA2079010.1"/>
    </source>
</evidence>
<dbReference type="Proteomes" id="UP001501480">
    <property type="component" value="Unassembled WGS sequence"/>
</dbReference>
<name>A0ABN2W3T2_9ACTN</name>
<protein>
    <recommendedName>
        <fullName evidence="2">YdbS-like PH domain-containing protein</fullName>
    </recommendedName>
</protein>
<accession>A0ABN2W3T2</accession>
<evidence type="ECO:0000259" key="2">
    <source>
        <dbReference type="Pfam" id="PF03703"/>
    </source>
</evidence>
<evidence type="ECO:0000313" key="4">
    <source>
        <dbReference type="Proteomes" id="UP001501480"/>
    </source>
</evidence>
<keyword evidence="4" id="KW-1185">Reference proteome</keyword>
<keyword evidence="1" id="KW-0472">Membrane</keyword>
<dbReference type="PANTHER" id="PTHR34473:SF3">
    <property type="entry name" value="TRANSMEMBRANE PROTEIN-RELATED"/>
    <property type="match status" value="1"/>
</dbReference>
<dbReference type="InterPro" id="IPR005182">
    <property type="entry name" value="YdbS-like_PH"/>
</dbReference>
<reference evidence="3 4" key="1">
    <citation type="journal article" date="2019" name="Int. J. Syst. Evol. Microbiol.">
        <title>The Global Catalogue of Microorganisms (GCM) 10K type strain sequencing project: providing services to taxonomists for standard genome sequencing and annotation.</title>
        <authorList>
            <consortium name="The Broad Institute Genomics Platform"/>
            <consortium name="The Broad Institute Genome Sequencing Center for Infectious Disease"/>
            <person name="Wu L."/>
            <person name="Ma J."/>
        </authorList>
    </citation>
    <scope>NUCLEOTIDE SEQUENCE [LARGE SCALE GENOMIC DNA]</scope>
    <source>
        <strain evidence="3 4">JCM 15749</strain>
    </source>
</reference>
<comment type="caution">
    <text evidence="3">The sequence shown here is derived from an EMBL/GenBank/DDBJ whole genome shotgun (WGS) entry which is preliminary data.</text>
</comment>
<organism evidence="3 4">
    <name type="scientific">Aeromicrobium halocynthiae</name>
    <dbReference type="NCBI Taxonomy" id="560557"/>
    <lineage>
        <taxon>Bacteria</taxon>
        <taxon>Bacillati</taxon>
        <taxon>Actinomycetota</taxon>
        <taxon>Actinomycetes</taxon>
        <taxon>Propionibacteriales</taxon>
        <taxon>Nocardioidaceae</taxon>
        <taxon>Aeromicrobium</taxon>
    </lineage>
</organism>
<keyword evidence="1" id="KW-0812">Transmembrane</keyword>
<feature type="domain" description="YdbS-like PH" evidence="2">
    <location>
        <begin position="78"/>
        <end position="155"/>
    </location>
</feature>
<evidence type="ECO:0000256" key="1">
    <source>
        <dbReference type="SAM" id="Phobius"/>
    </source>
</evidence>
<feature type="transmembrane region" description="Helical" evidence="1">
    <location>
        <begin position="50"/>
        <end position="73"/>
    </location>
</feature>
<sequence>MSTDIFRPVGEDWVPVSASLATGRRLVAMPMLALPAVAAAVVGATTSSTAVRVAATAGVVVLLVVAAVAWTWAGRNQRSWGYAEAEDDLLVTSGVLFKRLVAVPYGRMQFVDVSAGPLARRLGYATVTLHTASTETAADVPGVPTEEARRLRNRLTELGESHGAGL</sequence>
<proteinExistence type="predicted"/>
<feature type="transmembrane region" description="Helical" evidence="1">
    <location>
        <begin position="26"/>
        <end position="44"/>
    </location>
</feature>
<dbReference type="PANTHER" id="PTHR34473">
    <property type="entry name" value="UPF0699 TRANSMEMBRANE PROTEIN YDBS"/>
    <property type="match status" value="1"/>
</dbReference>
<gene>
    <name evidence="3" type="ORF">GCM10009821_18760</name>
</gene>
<dbReference type="RefSeq" id="WP_344327350.1">
    <property type="nucleotide sequence ID" value="NZ_BAAAPY010000006.1"/>
</dbReference>
<keyword evidence="1" id="KW-1133">Transmembrane helix</keyword>
<dbReference type="EMBL" id="BAAAPY010000006">
    <property type="protein sequence ID" value="GAA2079010.1"/>
    <property type="molecule type" value="Genomic_DNA"/>
</dbReference>